<gene>
    <name evidence="2" type="ORF">QG37_06115</name>
</gene>
<dbReference type="VEuPathDB" id="FungiDB:QG37_06115"/>
<comment type="caution">
    <text evidence="2">The sequence shown here is derived from an EMBL/GenBank/DDBJ whole genome shotgun (WGS) entry which is preliminary data.</text>
</comment>
<accession>A0A0L0NU52</accession>
<dbReference type="Proteomes" id="UP000037122">
    <property type="component" value="Unassembled WGS sequence"/>
</dbReference>
<evidence type="ECO:0000256" key="1">
    <source>
        <dbReference type="SAM" id="MobiDB-lite"/>
    </source>
</evidence>
<proteinExistence type="predicted"/>
<name>A0A0L0NU52_CANAR</name>
<evidence type="ECO:0000313" key="2">
    <source>
        <dbReference type="EMBL" id="KND97706.1"/>
    </source>
</evidence>
<protein>
    <submittedName>
        <fullName evidence="2">Uncharacterized protein</fullName>
    </submittedName>
</protein>
<dbReference type="AlphaFoldDB" id="A0A0L0NU52"/>
<feature type="region of interest" description="Disordered" evidence="1">
    <location>
        <begin position="42"/>
        <end position="80"/>
    </location>
</feature>
<feature type="compositionally biased region" description="Basic residues" evidence="1">
    <location>
        <begin position="69"/>
        <end position="80"/>
    </location>
</feature>
<reference evidence="3" key="1">
    <citation type="journal article" date="2015" name="BMC Genomics">
        <title>Draft genome of a commonly misdiagnosed multidrug resistant pathogen Candida auris.</title>
        <authorList>
            <person name="Chatterjee S."/>
            <person name="Alampalli S.V."/>
            <person name="Nageshan R.K."/>
            <person name="Chettiar S.T."/>
            <person name="Joshi S."/>
            <person name="Tatu U.S."/>
        </authorList>
    </citation>
    <scope>NUCLEOTIDE SEQUENCE [LARGE SCALE GENOMIC DNA]</scope>
    <source>
        <strain evidence="3">6684</strain>
    </source>
</reference>
<organism evidence="2 3">
    <name type="scientific">Candidozyma auris</name>
    <name type="common">Yeast</name>
    <name type="synonym">Candida auris</name>
    <dbReference type="NCBI Taxonomy" id="498019"/>
    <lineage>
        <taxon>Eukaryota</taxon>
        <taxon>Fungi</taxon>
        <taxon>Dikarya</taxon>
        <taxon>Ascomycota</taxon>
        <taxon>Saccharomycotina</taxon>
        <taxon>Pichiomycetes</taxon>
        <taxon>Metschnikowiaceae</taxon>
        <taxon>Candidozyma</taxon>
    </lineage>
</organism>
<evidence type="ECO:0000313" key="3">
    <source>
        <dbReference type="Proteomes" id="UP000037122"/>
    </source>
</evidence>
<dbReference type="EMBL" id="LGST01000041">
    <property type="protein sequence ID" value="KND97706.1"/>
    <property type="molecule type" value="Genomic_DNA"/>
</dbReference>
<sequence length="115" mass="13542">MHNRQRKMLLKTSLIKSIFCKNKVSSKKPLHVTLQPHLQLLRRPPQTPVTPGLMTPSPQPKEAKETKIDKKKRKKEKINKIKKKSCNCVSHHRLLTKISFLLPMIIWTMRNENSW</sequence>